<comment type="caution">
    <text evidence="2">The sequence shown here is derived from an EMBL/GenBank/DDBJ whole genome shotgun (WGS) entry which is preliminary data.</text>
</comment>
<organism evidence="2 3">
    <name type="scientific">Acipenser oxyrinchus oxyrinchus</name>
    <dbReference type="NCBI Taxonomy" id="40147"/>
    <lineage>
        <taxon>Eukaryota</taxon>
        <taxon>Metazoa</taxon>
        <taxon>Chordata</taxon>
        <taxon>Craniata</taxon>
        <taxon>Vertebrata</taxon>
        <taxon>Euteleostomi</taxon>
        <taxon>Actinopterygii</taxon>
        <taxon>Chondrostei</taxon>
        <taxon>Acipenseriformes</taxon>
        <taxon>Acipenseridae</taxon>
        <taxon>Acipenser</taxon>
    </lineage>
</organism>
<feature type="region of interest" description="Disordered" evidence="1">
    <location>
        <begin position="123"/>
        <end position="197"/>
    </location>
</feature>
<dbReference type="EMBL" id="JAGXEW010000004">
    <property type="protein sequence ID" value="KAK1172147.1"/>
    <property type="molecule type" value="Genomic_DNA"/>
</dbReference>
<dbReference type="Proteomes" id="UP001230051">
    <property type="component" value="Unassembled WGS sequence"/>
</dbReference>
<dbReference type="AlphaFoldDB" id="A0AAD8GD78"/>
<dbReference type="PANTHER" id="PTHR38654:SF1">
    <property type="entry name" value="BUCKY BALL"/>
    <property type="match status" value="1"/>
</dbReference>
<feature type="compositionally biased region" description="Acidic residues" evidence="1">
    <location>
        <begin position="645"/>
        <end position="655"/>
    </location>
</feature>
<feature type="region of interest" description="Disordered" evidence="1">
    <location>
        <begin position="633"/>
        <end position="655"/>
    </location>
</feature>
<evidence type="ECO:0000256" key="1">
    <source>
        <dbReference type="SAM" id="MobiDB-lite"/>
    </source>
</evidence>
<evidence type="ECO:0000313" key="2">
    <source>
        <dbReference type="EMBL" id="KAK1172147.1"/>
    </source>
</evidence>
<dbReference type="PANTHER" id="PTHR38654">
    <property type="entry name" value="BUCKY BALL-RELATED"/>
    <property type="match status" value="1"/>
</dbReference>
<protein>
    <recommendedName>
        <fullName evidence="4">Bucky ball</fullName>
    </recommendedName>
</protein>
<evidence type="ECO:0008006" key="4">
    <source>
        <dbReference type="Google" id="ProtNLM"/>
    </source>
</evidence>
<proteinExistence type="predicted"/>
<accession>A0AAD8GD78</accession>
<dbReference type="InterPro" id="IPR053309">
    <property type="entry name" value="Balbiani_Body_Formation"/>
</dbReference>
<sequence>MLAGKHILPELLLTKMNPPPHSVGNGQHPADHTRPFFYVQPSQPYFPYQWHMQNPYNPYMGFPCSGYNYGYQHLPPNPYGELPGYIVPHAQLHPADCRRMFTPHFPPTMAYHARRFRYQQNTMHRETTSSEVQTEPNGLLNNSEHSGSTKTCDAGQGRGSDSGLGTKETNSPNSSMHSEGQKQSGQEKEVSLAKSRGATPNSYVFQKEEVRIECTDMPTALKIFTSRKTTSESTQNRSNDLVQCDVWSVSSTEGVLPLYSSSVHEASTVPNTECPEEHEQCVPVFPDVLLLGAPPSDNVPTLAEKKRNIAQGCVSRPENALQQGQLVEQDSRTVPNKLTDEKIVERNVGEKGGCRINPVQNVCCEILQLPNTVEQLERVNESVWSVETLAPYFPPVGSSLHQGVELKSVSKNPCLEKMPEVDRGDDVNQEPSSSCDEEAQFKIVKLPFEQRIARGKDLQQQDESICSVESLPMYVPAASWLSDFGNLYFCSKLPQAAQQLQSAACASADHLSSREKQISECEDASRGFVSSCAYKERRRQNRKAEVRGNADDEKICKHCFNKNVSGPKEESGIKNCTHCLAKLNLHDYKKSKAAKDTGKSSKMSCPTPADLNKQTCEACKCALIKVVKKKKGPGSKIKDYRNEESPGEETTEDISEIPKSCTSRKVACVNKTTYQMKLSEPCPVARQFPKKKAKRSSCDETKCVSPHDAQEQSHPDVVKECYEECATMLKPDACEGPEKKVTKQIKTGKDYQFSLFF</sequence>
<gene>
    <name evidence="2" type="ORF">AOXY_G4650</name>
</gene>
<feature type="compositionally biased region" description="Polar residues" evidence="1">
    <location>
        <begin position="167"/>
        <end position="184"/>
    </location>
</feature>
<name>A0AAD8GD78_ACIOX</name>
<keyword evidence="3" id="KW-1185">Reference proteome</keyword>
<feature type="compositionally biased region" description="Polar residues" evidence="1">
    <location>
        <begin position="129"/>
        <end position="151"/>
    </location>
</feature>
<reference evidence="2" key="1">
    <citation type="submission" date="2022-02" db="EMBL/GenBank/DDBJ databases">
        <title>Atlantic sturgeon de novo genome assembly.</title>
        <authorList>
            <person name="Stock M."/>
            <person name="Klopp C."/>
            <person name="Guiguen Y."/>
            <person name="Cabau C."/>
            <person name="Parinello H."/>
            <person name="Santidrian Yebra-Pimentel E."/>
            <person name="Kuhl H."/>
            <person name="Dirks R.P."/>
            <person name="Guessner J."/>
            <person name="Wuertz S."/>
            <person name="Du K."/>
            <person name="Schartl M."/>
        </authorList>
    </citation>
    <scope>NUCLEOTIDE SEQUENCE</scope>
    <source>
        <strain evidence="2">STURGEONOMICS-FGT-2020</strain>
        <tissue evidence="2">Whole blood</tissue>
    </source>
</reference>
<evidence type="ECO:0000313" key="3">
    <source>
        <dbReference type="Proteomes" id="UP001230051"/>
    </source>
</evidence>